<dbReference type="Proteomes" id="UP001589691">
    <property type="component" value="Unassembled WGS sequence"/>
</dbReference>
<evidence type="ECO:0000256" key="1">
    <source>
        <dbReference type="PROSITE-ProRule" id="PRU00325"/>
    </source>
</evidence>
<accession>A0ABV5WTP9</accession>
<dbReference type="EMBL" id="JBHLZY010000016">
    <property type="protein sequence ID" value="MFB9769520.1"/>
    <property type="molecule type" value="Genomic_DNA"/>
</dbReference>
<dbReference type="InterPro" id="IPR011990">
    <property type="entry name" value="TPR-like_helical_dom_sf"/>
</dbReference>
<proteinExistence type="predicted"/>
<dbReference type="PROSITE" id="PS50966">
    <property type="entry name" value="ZF_SWIM"/>
    <property type="match status" value="1"/>
</dbReference>
<dbReference type="SUPFAM" id="SSF48452">
    <property type="entry name" value="TPR-like"/>
    <property type="match status" value="1"/>
</dbReference>
<keyword evidence="1" id="KW-0863">Zinc-finger</keyword>
<organism evidence="3 4">
    <name type="scientific">Lactiplantibacillus modestisalitolerans</name>
    <dbReference type="NCBI Taxonomy" id="1457219"/>
    <lineage>
        <taxon>Bacteria</taxon>
        <taxon>Bacillati</taxon>
        <taxon>Bacillota</taxon>
        <taxon>Bacilli</taxon>
        <taxon>Lactobacillales</taxon>
        <taxon>Lactobacillaceae</taxon>
        <taxon>Lactiplantibacillus</taxon>
    </lineage>
</organism>
<keyword evidence="1" id="KW-0479">Metal-binding</keyword>
<evidence type="ECO:0000313" key="3">
    <source>
        <dbReference type="EMBL" id="MFB9769520.1"/>
    </source>
</evidence>
<reference evidence="3 4" key="1">
    <citation type="submission" date="2024-09" db="EMBL/GenBank/DDBJ databases">
        <authorList>
            <person name="Sun Q."/>
            <person name="Mori K."/>
        </authorList>
    </citation>
    <scope>NUCLEOTIDE SEQUENCE [LARGE SCALE GENOMIC DNA]</scope>
    <source>
        <strain evidence="3 4">TBRC 4576</strain>
    </source>
</reference>
<feature type="domain" description="SWIM-type" evidence="2">
    <location>
        <begin position="44"/>
        <end position="82"/>
    </location>
</feature>
<keyword evidence="1" id="KW-0862">Zinc</keyword>
<name>A0ABV5WTP9_9LACO</name>
<dbReference type="RefSeq" id="WP_137643377.1">
    <property type="nucleotide sequence ID" value="NZ_BJEA01000017.1"/>
</dbReference>
<comment type="caution">
    <text evidence="3">The sequence shown here is derived from an EMBL/GenBank/DDBJ whole genome shotgun (WGS) entry which is preliminary data.</text>
</comment>
<evidence type="ECO:0000259" key="2">
    <source>
        <dbReference type="PROSITE" id="PS50966"/>
    </source>
</evidence>
<dbReference type="Pfam" id="PF04434">
    <property type="entry name" value="SWIM"/>
    <property type="match status" value="1"/>
</dbReference>
<protein>
    <submittedName>
        <fullName evidence="3">SWIM zinc finger family protein</fullName>
    </submittedName>
</protein>
<keyword evidence="4" id="KW-1185">Reference proteome</keyword>
<sequence>MNWQQWFQPQIIERGEAYAQEGAVEDLQVTATGLTATVDGRLPYQVQLEISGDELVAGHCTCPYAANGRYCKHMAAVLIVAESQRPATAQDLVARVPEQQLRAFVRRALRADAGLRRRFDRQFKPRQSAATNQLASYQQEVDALIVGATDYQGFIDYDAATDFEVEVQAFLDDEVRSLIERRQGLLAAQVLLMLLTKLEHVEIDDSDGELLLIFSGCELLLDRLDAVCDPQTEAQMVPAICDVLRQSPTIIAEPLEDWLFKYFKSPAALELKCQFVAERLAAAHQLTDQFERDWHCKHWAVLYLEILKELNVAETQVLAFCRQELSIPEIRCTYAQLCLQRGDGEQAIQTLQAGKREDPEYLEFKRQLATTYQQLGRLTDAQHEWFELCTQPDQPDLEDFKALKATYQSAEWPPARKQLFQALRTRPRQTLAPLYANEKMLKPLLKVVLSTPGLELADRYGHLLKGRFSDQLLAKYKQEVQIMAQPTGRQYYRQVARVFDQMLTYPAGQLVIRELITKWRVLYKRRTAMARELQRFGW</sequence>
<dbReference type="InterPro" id="IPR007527">
    <property type="entry name" value="Znf_SWIM"/>
</dbReference>
<gene>
    <name evidence="3" type="ORF">ACFFLI_06535</name>
</gene>
<evidence type="ECO:0000313" key="4">
    <source>
        <dbReference type="Proteomes" id="UP001589691"/>
    </source>
</evidence>
<dbReference type="Gene3D" id="1.25.40.10">
    <property type="entry name" value="Tetratricopeptide repeat domain"/>
    <property type="match status" value="1"/>
</dbReference>